<dbReference type="Pfam" id="PF17122">
    <property type="entry name" value="zf-C3H2C3"/>
    <property type="match status" value="1"/>
</dbReference>
<sequence>MASAWRQFNFFQSVGVKDATNSSLSGPAPISIDLNDSIISAGKDWVFVGRRLGTLHALDQQFREVADIPAYLDGRIDHVLACTGQLVATIGEESSGSRVLKVWELRKIGSSERLSFKHLSAVVVHTDQPYPITCFAALRDLGHVAVGFSNGKVILIKGDLARDRGAKQRVVYEGEEPITRLEFLLSETTTTLYIFSTSKLLTLTTSNANGKSVTQIPRVMESVGAALGCVTKDESKNEIIVVRQDAIYVYGIHGRGPCFALEGPKTLVHTHGDYVIVIRPPNGATKSSFTSGNSGLAESMDGGSQVTVLNTAHKFIAHSGYFSQGLKTIFSRGEALYLLTLDGKLFNLQELEIEPKLDILFAKNMYTLALNLAQESGADESLLNSIQLRYGDFLYSKGEYEQSVSQYVLAVRRCQASTVMRKFLEAQHIPLLTEFLEALHNARLANADYTTLLLNCYAKLDRREKMAAFIRDEAEHPIDLDIAVALCRQASYFDEALALAAKHRNHTICLGIMIEDQRSFGAALAYIRKLREPSDIGIILNNFGRELMLNIPAETTKIFIDFYTGSFMPENNVQPQTVSVSPHPAATGYGGTIYDSMINSRYTQVLPSLPSLDMSLFNPMKRTASNTSPIVSKSHELSEHEQISASVNEERGYNVPNPRTAFPIFADFPLHFVQFLEAILERQSDVAEDTQRSEVVSTLLELYLRQARDTPAKADRTWETKAKALMQTEADCLENSKAMLIFHLSKFEEGSLLLQERAGRREDVFRSRCTVGDTVGVIKLLRQYGEEEPIMYTLALKYFISSPKTVQEAGPELATVLSKIQEKRLLAPLQVVQALSSNAVATVGIVKEYLSSMIERERKEIASNQSLIASYRKETEEKAREVTDLATNARVLQVSRCSGCSGTLELPVVHFLCKHSFHQRCVTVATEEISCPICLESSNTVKAIIKNKTELAERQEFFKEGLAASRDKANFLFSRLDLNIEQAVT</sequence>
<dbReference type="Proteomes" id="UP000013776">
    <property type="component" value="Unassembled WGS sequence"/>
</dbReference>
<keyword evidence="9" id="KW-0833">Ubl conjugation pathway</keyword>
<evidence type="ECO:0000256" key="11">
    <source>
        <dbReference type="PROSITE-ProRule" id="PRU01006"/>
    </source>
</evidence>
<protein>
    <recommendedName>
        <fullName evidence="9">E3 ubiquitin-protein ligase PEP5</fullName>
        <ecNumber evidence="9">2.3.2.27</ecNumber>
    </recommendedName>
</protein>
<dbReference type="GO" id="GO:0033263">
    <property type="term" value="C:CORVET complex"/>
    <property type="evidence" value="ECO:0007669"/>
    <property type="project" value="UniProtKB-UniRule"/>
</dbReference>
<keyword evidence="3" id="KW-0479">Metal-binding</keyword>
<dbReference type="GO" id="GO:0061630">
    <property type="term" value="F:ubiquitin protein ligase activity"/>
    <property type="evidence" value="ECO:0007669"/>
    <property type="project" value="UniProtKB-EC"/>
</dbReference>
<comment type="similarity">
    <text evidence="1 9">Belongs to the VPS11 family.</text>
</comment>
<dbReference type="PIRSF" id="PIRSF007860">
    <property type="entry name" value="VPS11"/>
    <property type="match status" value="1"/>
</dbReference>
<dbReference type="InterPro" id="IPR057307">
    <property type="entry name" value="PEP5_VPS11_N"/>
</dbReference>
<keyword evidence="9" id="KW-0808">Transferase</keyword>
<dbReference type="AlphaFoldDB" id="R4ZY26"/>
<dbReference type="GO" id="GO:0006904">
    <property type="term" value="P:vesicle docking involved in exocytosis"/>
    <property type="evidence" value="ECO:0007669"/>
    <property type="project" value="TreeGrafter"/>
</dbReference>
<keyword evidence="5" id="KW-0862">Zinc</keyword>
<dbReference type="InterPro" id="IPR016024">
    <property type="entry name" value="ARM-type_fold"/>
</dbReference>
<dbReference type="InterPro" id="IPR013083">
    <property type="entry name" value="Znf_RING/FYVE/PHD"/>
</dbReference>
<organism evidence="13 14">
    <name type="scientific">Taphrina deformans (strain PYCC 5710 / ATCC 11124 / CBS 356.35 / IMI 108563 / JCM 9778 / NBRC 8474)</name>
    <name type="common">Peach leaf curl fungus</name>
    <name type="synonym">Lalaria deformans</name>
    <dbReference type="NCBI Taxonomy" id="1097556"/>
    <lineage>
        <taxon>Eukaryota</taxon>
        <taxon>Fungi</taxon>
        <taxon>Dikarya</taxon>
        <taxon>Ascomycota</taxon>
        <taxon>Taphrinomycotina</taxon>
        <taxon>Taphrinomycetes</taxon>
        <taxon>Taphrinales</taxon>
        <taxon>Taphrinaceae</taxon>
        <taxon>Taphrina</taxon>
    </lineage>
</organism>
<dbReference type="SUPFAM" id="SSF50998">
    <property type="entry name" value="Quinoprotein alcohol dehydrogenase-like"/>
    <property type="match status" value="1"/>
</dbReference>
<evidence type="ECO:0000256" key="3">
    <source>
        <dbReference type="ARBA" id="ARBA00022723"/>
    </source>
</evidence>
<dbReference type="InterPro" id="IPR011047">
    <property type="entry name" value="Quinoprotein_ADH-like_sf"/>
</dbReference>
<reference evidence="13 14" key="1">
    <citation type="journal article" date="2013" name="MBio">
        <title>Genome sequencing of the plant pathogen Taphrina deformans, the causal agent of peach leaf curl.</title>
        <authorList>
            <person name="Cisse O.H."/>
            <person name="Almeida J.M.G.C.F."/>
            <person name="Fonseca A."/>
            <person name="Kumar A.A."/>
            <person name="Salojaervi J."/>
            <person name="Overmyer K."/>
            <person name="Hauser P.M."/>
            <person name="Pagni M."/>
        </authorList>
    </citation>
    <scope>NUCLEOTIDE SEQUENCE [LARGE SCALE GENOMIC DNA]</scope>
    <source>
        <strain evidence="14">PYCC 5710 / ATCC 11124 / CBS 356.35 / IMI 108563 / JCM 9778 / NBRC 8474</strain>
    </source>
</reference>
<keyword evidence="14" id="KW-1185">Reference proteome</keyword>
<keyword evidence="9" id="KW-0926">Vacuole</keyword>
<comment type="caution">
    <text evidence="13">The sequence shown here is derived from an EMBL/GenBank/DDBJ whole genome shotgun (WGS) entry which is preliminary data.</text>
</comment>
<comment type="subunit">
    <text evidence="9">Component of the homotypic vacuole fusion and vacuole protein sorting (HOPS) complex. Component of the class C core vacuole/endosome tethering (CORVET) complex.</text>
</comment>
<comment type="subcellular location">
    <subcellularLocation>
        <location evidence="8">Endomembrane system</location>
        <topology evidence="8">Peripheral membrane protein</topology>
        <orientation evidence="8">Cytoplasmic side</orientation>
    </subcellularLocation>
    <subcellularLocation>
        <location evidence="9">Vacuole membrane</location>
        <topology evidence="9">Peripheral membrane protein</topology>
        <orientation evidence="9">Cytoplasmic side</orientation>
    </subcellularLocation>
</comment>
<keyword evidence="2 9" id="KW-0813">Transport</keyword>
<dbReference type="PROSITE" id="PS50089">
    <property type="entry name" value="ZF_RING_2"/>
    <property type="match status" value="1"/>
</dbReference>
<dbReference type="STRING" id="1097556.R4ZY26"/>
<dbReference type="Pfam" id="PF23341">
    <property type="entry name" value="PEP5_VPS11_N"/>
    <property type="match status" value="1"/>
</dbReference>
<dbReference type="GO" id="GO:0008270">
    <property type="term" value="F:zinc ion binding"/>
    <property type="evidence" value="ECO:0007669"/>
    <property type="project" value="UniProtKB-KW"/>
</dbReference>
<dbReference type="GO" id="GO:0006886">
    <property type="term" value="P:intracellular protein transport"/>
    <property type="evidence" value="ECO:0007669"/>
    <property type="project" value="UniProtKB-UniRule"/>
</dbReference>
<evidence type="ECO:0000259" key="12">
    <source>
        <dbReference type="PROSITE" id="PS50089"/>
    </source>
</evidence>
<dbReference type="CDD" id="cd16688">
    <property type="entry name" value="RING-H2_Vps11"/>
    <property type="match status" value="1"/>
</dbReference>
<evidence type="ECO:0000256" key="9">
    <source>
        <dbReference type="PIRNR" id="PIRNR007860"/>
    </source>
</evidence>
<evidence type="ECO:0000313" key="14">
    <source>
        <dbReference type="Proteomes" id="UP000013776"/>
    </source>
</evidence>
<dbReference type="Pfam" id="PF23356">
    <property type="entry name" value="TPR_PEP5_VPS11"/>
    <property type="match status" value="2"/>
</dbReference>
<evidence type="ECO:0000256" key="8">
    <source>
        <dbReference type="ARBA" id="ARBA00029433"/>
    </source>
</evidence>
<dbReference type="PROSITE" id="PS50236">
    <property type="entry name" value="CHCR"/>
    <property type="match status" value="1"/>
</dbReference>
<feature type="repeat" description="CHCR" evidence="11">
    <location>
        <begin position="407"/>
        <end position="553"/>
    </location>
</feature>
<keyword evidence="6 9" id="KW-0653">Protein transport</keyword>
<dbReference type="InterPro" id="IPR001841">
    <property type="entry name" value="Znf_RING"/>
</dbReference>
<evidence type="ECO:0000256" key="7">
    <source>
        <dbReference type="ARBA" id="ARBA00023136"/>
    </source>
</evidence>
<dbReference type="PANTHER" id="PTHR23323">
    <property type="entry name" value="VACUOLAR PROTEIN SORTING-ASSOCIATED PROTEIN"/>
    <property type="match status" value="1"/>
</dbReference>
<dbReference type="GO" id="GO:0000329">
    <property type="term" value="C:fungal-type vacuole membrane"/>
    <property type="evidence" value="ECO:0007669"/>
    <property type="project" value="UniProtKB-UniRule"/>
</dbReference>
<dbReference type="Gene3D" id="3.30.40.10">
    <property type="entry name" value="Zinc/RING finger domain, C3HC4 (zinc finger)"/>
    <property type="match status" value="1"/>
</dbReference>
<evidence type="ECO:0000256" key="1">
    <source>
        <dbReference type="ARBA" id="ARBA00007070"/>
    </source>
</evidence>
<comment type="catalytic activity">
    <reaction evidence="9">
        <text>S-ubiquitinyl-[E2 ubiquitin-conjugating enzyme]-L-cysteine + [acceptor protein]-L-lysine = [E2 ubiquitin-conjugating enzyme]-L-cysteine + N(6)-ubiquitinyl-[acceptor protein]-L-lysine.</text>
        <dbReference type="EC" id="2.3.2.27"/>
    </reaction>
</comment>
<proteinExistence type="inferred from homology"/>
<dbReference type="eggNOG" id="KOG2114">
    <property type="taxonomic scope" value="Eukaryota"/>
</dbReference>
<evidence type="ECO:0000256" key="6">
    <source>
        <dbReference type="ARBA" id="ARBA00022927"/>
    </source>
</evidence>
<dbReference type="GO" id="GO:0030897">
    <property type="term" value="C:HOPS complex"/>
    <property type="evidence" value="ECO:0007669"/>
    <property type="project" value="UniProtKB-UniRule"/>
</dbReference>
<dbReference type="EMBL" id="CAHR02000049">
    <property type="protein sequence ID" value="CCX35423.1"/>
    <property type="molecule type" value="Genomic_DNA"/>
</dbReference>
<dbReference type="SUPFAM" id="SSF57850">
    <property type="entry name" value="RING/U-box"/>
    <property type="match status" value="1"/>
</dbReference>
<dbReference type="InterPro" id="IPR016528">
    <property type="entry name" value="VPS11"/>
</dbReference>
<dbReference type="SUPFAM" id="SSF48371">
    <property type="entry name" value="ARM repeat"/>
    <property type="match status" value="1"/>
</dbReference>
<dbReference type="InterPro" id="IPR011990">
    <property type="entry name" value="TPR-like_helical_dom_sf"/>
</dbReference>
<dbReference type="Gene3D" id="1.25.40.10">
    <property type="entry name" value="Tetratricopeptide repeat domain"/>
    <property type="match status" value="1"/>
</dbReference>
<dbReference type="GO" id="GO:0030674">
    <property type="term" value="F:protein-macromolecule adaptor activity"/>
    <property type="evidence" value="ECO:0007669"/>
    <property type="project" value="TreeGrafter"/>
</dbReference>
<accession>R4ZY26</accession>
<dbReference type="OrthoDB" id="26184at2759"/>
<keyword evidence="7 9" id="KW-0472">Membrane</keyword>
<dbReference type="PANTHER" id="PTHR23323:SF24">
    <property type="entry name" value="VACUOLAR PROTEIN SORTING-ASSOCIATED PROTEIN 11 HOMOLOG"/>
    <property type="match status" value="1"/>
</dbReference>
<dbReference type="GO" id="GO:0048284">
    <property type="term" value="P:organelle fusion"/>
    <property type="evidence" value="ECO:0007669"/>
    <property type="project" value="TreeGrafter"/>
</dbReference>
<keyword evidence="4 10" id="KW-0863">Zinc-finger</keyword>
<feature type="domain" description="RING-type" evidence="12">
    <location>
        <begin position="897"/>
        <end position="934"/>
    </location>
</feature>
<name>R4ZY26_TAPDE</name>
<dbReference type="InterPro" id="IPR000547">
    <property type="entry name" value="Clathrin_H-chain/VPS_repeat"/>
</dbReference>
<dbReference type="EC" id="2.3.2.27" evidence="9"/>
<dbReference type="GO" id="GO:0007032">
    <property type="term" value="P:endosome organization"/>
    <property type="evidence" value="ECO:0007669"/>
    <property type="project" value="TreeGrafter"/>
</dbReference>
<evidence type="ECO:0000313" key="13">
    <source>
        <dbReference type="EMBL" id="CCX35423.1"/>
    </source>
</evidence>
<gene>
    <name evidence="13" type="ORF">TAPDE_001282</name>
</gene>
<evidence type="ECO:0000256" key="4">
    <source>
        <dbReference type="ARBA" id="ARBA00022771"/>
    </source>
</evidence>
<dbReference type="InterPro" id="IPR057308">
    <property type="entry name" value="CHCR_PEP5_VPS11"/>
</dbReference>
<dbReference type="GO" id="GO:0007033">
    <property type="term" value="P:vacuole organization"/>
    <property type="evidence" value="ECO:0007669"/>
    <property type="project" value="TreeGrafter"/>
</dbReference>
<evidence type="ECO:0000256" key="5">
    <source>
        <dbReference type="ARBA" id="ARBA00022833"/>
    </source>
</evidence>
<evidence type="ECO:0000256" key="10">
    <source>
        <dbReference type="PROSITE-ProRule" id="PRU00175"/>
    </source>
</evidence>
<evidence type="ECO:0000256" key="2">
    <source>
        <dbReference type="ARBA" id="ARBA00022448"/>
    </source>
</evidence>